<evidence type="ECO:0000313" key="8">
    <source>
        <dbReference type="Proteomes" id="UP000197003"/>
    </source>
</evidence>
<evidence type="ECO:0000256" key="5">
    <source>
        <dbReference type="SAM" id="Coils"/>
    </source>
</evidence>
<dbReference type="InterPro" id="IPR006127">
    <property type="entry name" value="ZnuA-like"/>
</dbReference>
<dbReference type="InterPro" id="IPR006129">
    <property type="entry name" value="AdhesinB"/>
</dbReference>
<dbReference type="PRINTS" id="PR00690">
    <property type="entry name" value="ADHESNFAMILY"/>
</dbReference>
<dbReference type="AlphaFoldDB" id="A0A1Z3N4Y9"/>
<dbReference type="SUPFAM" id="SSF53807">
    <property type="entry name" value="Helical backbone' metal receptor"/>
    <property type="match status" value="1"/>
</dbReference>
<dbReference type="RefSeq" id="WP_088564167.1">
    <property type="nucleotide sequence ID" value="NZ_CP020946.1"/>
</dbReference>
<evidence type="ECO:0000256" key="4">
    <source>
        <dbReference type="RuleBase" id="RU003512"/>
    </source>
</evidence>
<keyword evidence="3 6" id="KW-0732">Signal</keyword>
<dbReference type="PANTHER" id="PTHR42953:SF2">
    <property type="entry name" value="ADHESION PROTEIN"/>
    <property type="match status" value="1"/>
</dbReference>
<dbReference type="PANTHER" id="PTHR42953">
    <property type="entry name" value="HIGH-AFFINITY ZINC UPTAKE SYSTEM PROTEIN ZNUA-RELATED"/>
    <property type="match status" value="1"/>
</dbReference>
<reference evidence="7 8" key="1">
    <citation type="submission" date="2017-04" db="EMBL/GenBank/DDBJ databases">
        <title>Whole genome sequence of Bdellovibrio bacteriovorus strain SSB218315.</title>
        <authorList>
            <person name="Oyedara O."/>
            <person name="Rodriguez-Perez M.A."/>
        </authorList>
    </citation>
    <scope>NUCLEOTIDE SEQUENCE [LARGE SCALE GENOMIC DNA]</scope>
    <source>
        <strain evidence="7 8">SSB218315</strain>
    </source>
</reference>
<dbReference type="Proteomes" id="UP000197003">
    <property type="component" value="Chromosome"/>
</dbReference>
<gene>
    <name evidence="7" type="ORF">B9G79_02600</name>
</gene>
<evidence type="ECO:0000256" key="2">
    <source>
        <dbReference type="ARBA" id="ARBA00022448"/>
    </source>
</evidence>
<dbReference type="GO" id="GO:0030001">
    <property type="term" value="P:metal ion transport"/>
    <property type="evidence" value="ECO:0007669"/>
    <property type="project" value="InterPro"/>
</dbReference>
<feature type="signal peptide" evidence="6">
    <location>
        <begin position="1"/>
        <end position="18"/>
    </location>
</feature>
<feature type="chain" id="PRO_5012599613" evidence="6">
    <location>
        <begin position="19"/>
        <end position="291"/>
    </location>
</feature>
<evidence type="ECO:0000256" key="1">
    <source>
        <dbReference type="ARBA" id="ARBA00011028"/>
    </source>
</evidence>
<dbReference type="InterPro" id="IPR006128">
    <property type="entry name" value="Lipoprotein_PsaA-like"/>
</dbReference>
<dbReference type="Gene3D" id="3.40.50.1980">
    <property type="entry name" value="Nitrogenase molybdenum iron protein domain"/>
    <property type="match status" value="2"/>
</dbReference>
<evidence type="ECO:0000256" key="6">
    <source>
        <dbReference type="SAM" id="SignalP"/>
    </source>
</evidence>
<dbReference type="PRINTS" id="PR00691">
    <property type="entry name" value="ADHESINB"/>
</dbReference>
<dbReference type="OrthoDB" id="5292050at2"/>
<dbReference type="InterPro" id="IPR050492">
    <property type="entry name" value="Bact_metal-bind_prot9"/>
</dbReference>
<keyword evidence="5" id="KW-0175">Coiled coil</keyword>
<protein>
    <submittedName>
        <fullName evidence="7">Metal ion ABC transporter substrate-binding protein</fullName>
    </submittedName>
</protein>
<comment type="similarity">
    <text evidence="1 4">Belongs to the bacterial solute-binding protein 9 family.</text>
</comment>
<dbReference type="GO" id="GO:0046872">
    <property type="term" value="F:metal ion binding"/>
    <property type="evidence" value="ECO:0007669"/>
    <property type="project" value="InterPro"/>
</dbReference>
<sequence>MNKFLLSALLLFSPYAQAKIKVVTTLPDIAEVVRAIGQEQVEVQSLLSGSEDAHFAEARPDYILKVNRADIVCSMGLELEVGWLPKVLSKSGNAKIQDGGTGSCILGNSIKPLDVPTGVINRSLGDVHAHGNPHFTLSPLKMAEAGREVVRVLSAALPQESAAFEKNYDAFKAEMTRLQERLAKTVKKTKVMEYHKEFTYFFSAYGLESAGSLEEKPGMPPSAARIAQAAKLAKDNKVTVLFATASAPHKTLERFQELSGVPVMIVPSYVQTKGDASSIAKLQELLVGSVK</sequence>
<evidence type="ECO:0000256" key="3">
    <source>
        <dbReference type="ARBA" id="ARBA00022729"/>
    </source>
</evidence>
<keyword evidence="2 4" id="KW-0813">Transport</keyword>
<accession>A0A1Z3N4Y9</accession>
<feature type="coiled-coil region" evidence="5">
    <location>
        <begin position="161"/>
        <end position="188"/>
    </location>
</feature>
<name>A0A1Z3N4Y9_BDEBC</name>
<organism evidence="7 8">
    <name type="scientific">Bdellovibrio bacteriovorus</name>
    <dbReference type="NCBI Taxonomy" id="959"/>
    <lineage>
        <taxon>Bacteria</taxon>
        <taxon>Pseudomonadati</taxon>
        <taxon>Bdellovibrionota</taxon>
        <taxon>Bdellovibrionia</taxon>
        <taxon>Bdellovibrionales</taxon>
        <taxon>Pseudobdellovibrionaceae</taxon>
        <taxon>Bdellovibrio</taxon>
    </lineage>
</organism>
<dbReference type="EMBL" id="CP020946">
    <property type="protein sequence ID" value="ASD62535.1"/>
    <property type="molecule type" value="Genomic_DNA"/>
</dbReference>
<proteinExistence type="inferred from homology"/>
<evidence type="ECO:0000313" key="7">
    <source>
        <dbReference type="EMBL" id="ASD62535.1"/>
    </source>
</evidence>
<dbReference type="Pfam" id="PF01297">
    <property type="entry name" value="ZnuA"/>
    <property type="match status" value="1"/>
</dbReference>
<dbReference type="GO" id="GO:0007155">
    <property type="term" value="P:cell adhesion"/>
    <property type="evidence" value="ECO:0007669"/>
    <property type="project" value="InterPro"/>
</dbReference>